<feature type="region of interest" description="Disordered" evidence="1">
    <location>
        <begin position="375"/>
        <end position="400"/>
    </location>
</feature>
<reference evidence="3 4" key="1">
    <citation type="submission" date="2016-07" db="EMBL/GenBank/DDBJ databases">
        <title>Pervasive Adenine N6-methylation of Active Genes in Fungi.</title>
        <authorList>
            <consortium name="DOE Joint Genome Institute"/>
            <person name="Mondo S.J."/>
            <person name="Dannebaum R.O."/>
            <person name="Kuo R.C."/>
            <person name="Labutti K."/>
            <person name="Haridas S."/>
            <person name="Kuo A."/>
            <person name="Salamov A."/>
            <person name="Ahrendt S.R."/>
            <person name="Lipzen A."/>
            <person name="Sullivan W."/>
            <person name="Andreopoulos W.B."/>
            <person name="Clum A."/>
            <person name="Lindquist E."/>
            <person name="Daum C."/>
            <person name="Ramamoorthy G.K."/>
            <person name="Gryganskyi A."/>
            <person name="Culley D."/>
            <person name="Magnuson J.K."/>
            <person name="James T.Y."/>
            <person name="O'Malley M.A."/>
            <person name="Stajich J.E."/>
            <person name="Spatafora J.W."/>
            <person name="Visel A."/>
            <person name="Grigoriev I.V."/>
        </authorList>
    </citation>
    <scope>NUCLEOTIDE SEQUENCE [LARGE SCALE GENOMIC DNA]</scope>
    <source>
        <strain evidence="3 4">PL171</strain>
    </source>
</reference>
<feature type="transmembrane region" description="Helical" evidence="2">
    <location>
        <begin position="114"/>
        <end position="134"/>
    </location>
</feature>
<feature type="transmembrane region" description="Helical" evidence="2">
    <location>
        <begin position="320"/>
        <end position="338"/>
    </location>
</feature>
<feature type="compositionally biased region" description="Low complexity" evidence="1">
    <location>
        <begin position="255"/>
        <end position="269"/>
    </location>
</feature>
<accession>A0A1Y2H886</accession>
<feature type="transmembrane region" description="Helical" evidence="2">
    <location>
        <begin position="154"/>
        <end position="177"/>
    </location>
</feature>
<name>A0A1Y2H886_9FUNG</name>
<dbReference type="Proteomes" id="UP000193411">
    <property type="component" value="Unassembled WGS sequence"/>
</dbReference>
<feature type="transmembrane region" description="Helical" evidence="2">
    <location>
        <begin position="66"/>
        <end position="86"/>
    </location>
</feature>
<dbReference type="EMBL" id="MCFL01000074">
    <property type="protein sequence ID" value="ORZ30796.1"/>
    <property type="molecule type" value="Genomic_DNA"/>
</dbReference>
<evidence type="ECO:0000256" key="2">
    <source>
        <dbReference type="SAM" id="Phobius"/>
    </source>
</evidence>
<keyword evidence="2" id="KW-1133">Transmembrane helix</keyword>
<keyword evidence="2" id="KW-0472">Membrane</keyword>
<evidence type="ECO:0000313" key="4">
    <source>
        <dbReference type="Proteomes" id="UP000193411"/>
    </source>
</evidence>
<keyword evidence="2" id="KW-0812">Transmembrane</keyword>
<keyword evidence="4" id="KW-1185">Reference proteome</keyword>
<sequence length="448" mass="48133">MSAQATTPTPIPAWVAAALTLLTLPMSAYPFLVSVKLKMIKSKSNEAASGGGARLLVFPPSLQRGVWALAIVAHLGLTLFAIVTALEAECLGRPTDYGYAELDSPCPKHQIRRFFTLLEVIISPVYPTAIFLLYNSLNPTLSRKIWKRMLSRSLVACIVCTTLVLLAACVGGVLLVMSKPGSPTNALVVLYQRWYMTIFNLWFIFMVILGVVSLHLTIRLLPWLQRRNRNSRAQQQGTASIASFNTAESHATVTTGGATTQAQGSSATAHFESMTQSGTPRLPNTSSTESNVSHLPIAATTEAPNTSDKQLDASIRRLKAFLLTILIVLMGNAGMVAFRPFPFVLHSVIGWISCRAVSVLLFAATREVKKAVLTRNGGNASTSPSSGAKGNKGGSKKEHGADKWSSAVQGFQGCGGGVLEKERNLSITWFGGDKNEVICVKSRSSSHS</sequence>
<gene>
    <name evidence="3" type="ORF">BCR44DRAFT_95480</name>
</gene>
<feature type="transmembrane region" description="Helical" evidence="2">
    <location>
        <begin position="12"/>
        <end position="33"/>
    </location>
</feature>
<proteinExistence type="predicted"/>
<feature type="region of interest" description="Disordered" evidence="1">
    <location>
        <begin position="255"/>
        <end position="291"/>
    </location>
</feature>
<evidence type="ECO:0000313" key="3">
    <source>
        <dbReference type="EMBL" id="ORZ30796.1"/>
    </source>
</evidence>
<comment type="caution">
    <text evidence="3">The sequence shown here is derived from an EMBL/GenBank/DDBJ whole genome shotgun (WGS) entry which is preliminary data.</text>
</comment>
<organism evidence="3 4">
    <name type="scientific">Catenaria anguillulae PL171</name>
    <dbReference type="NCBI Taxonomy" id="765915"/>
    <lineage>
        <taxon>Eukaryota</taxon>
        <taxon>Fungi</taxon>
        <taxon>Fungi incertae sedis</taxon>
        <taxon>Blastocladiomycota</taxon>
        <taxon>Blastocladiomycetes</taxon>
        <taxon>Blastocladiales</taxon>
        <taxon>Catenariaceae</taxon>
        <taxon>Catenaria</taxon>
    </lineage>
</organism>
<feature type="transmembrane region" description="Helical" evidence="2">
    <location>
        <begin position="344"/>
        <end position="365"/>
    </location>
</feature>
<evidence type="ECO:0000256" key="1">
    <source>
        <dbReference type="SAM" id="MobiDB-lite"/>
    </source>
</evidence>
<protein>
    <submittedName>
        <fullName evidence="3">Uncharacterized protein</fullName>
    </submittedName>
</protein>
<feature type="compositionally biased region" description="Polar residues" evidence="1">
    <location>
        <begin position="273"/>
        <end position="291"/>
    </location>
</feature>
<feature type="transmembrane region" description="Helical" evidence="2">
    <location>
        <begin position="197"/>
        <end position="221"/>
    </location>
</feature>
<dbReference type="AlphaFoldDB" id="A0A1Y2H886"/>